<dbReference type="EMBL" id="LN853838">
    <property type="protein sequence ID" value="CRY96783.1"/>
    <property type="molecule type" value="Genomic_DNA"/>
</dbReference>
<accession>A0A0H5Q4J7</accession>
<reference evidence="1" key="2">
    <citation type="submission" date="2015-07" db="EMBL/GenBank/DDBJ databases">
        <title>Plasmids, circular viruses and viroids from rat gut.</title>
        <authorList>
            <person name="Jorgensen T.J."/>
            <person name="Hansen M.A."/>
            <person name="Xu Z."/>
            <person name="Tabak M.A."/>
            <person name="Sorensen S.J."/>
            <person name="Hansen L.H."/>
        </authorList>
    </citation>
    <scope>NUCLEOTIDE SEQUENCE</scope>
    <source>
        <strain evidence="1">RGFK1268</strain>
    </source>
</reference>
<sequence>MLRTRVVWTGVAGTPYYSNFFFVGDGATSAEDAQDATIEWASQVKGIVTPSLSLQVESEVTEINAVTGEIVSAYDVAGSTSVGTATGEPLPFRTQVLTYFGTTAYRSGRRVRGRSFAGGICEPNNVDGVGPSEIVREAIQDVYVDTLGSMAASHGVWSRPRAATDTKPALPGEINSVTSYQTRPTWSSLRTRGA</sequence>
<reference evidence="1" key="1">
    <citation type="submission" date="2015-06" db="EMBL/GenBank/DDBJ databases">
        <authorList>
            <person name="Joergensen T."/>
        </authorList>
    </citation>
    <scope>NUCLEOTIDE SEQUENCE</scope>
    <source>
        <strain evidence="1">RGFK1268</strain>
    </source>
</reference>
<organism evidence="1">
    <name type="scientific">uncultured prokaryote</name>
    <dbReference type="NCBI Taxonomy" id="198431"/>
    <lineage>
        <taxon>unclassified sequences</taxon>
        <taxon>environmental samples</taxon>
    </lineage>
</organism>
<name>A0A0H5Q4J7_9ZZZZ</name>
<proteinExistence type="predicted"/>
<dbReference type="AlphaFoldDB" id="A0A0H5Q4J7"/>
<protein>
    <submittedName>
        <fullName evidence="1">Uncharacterized protein</fullName>
    </submittedName>
</protein>
<evidence type="ECO:0000313" key="1">
    <source>
        <dbReference type="EMBL" id="CRY96783.1"/>
    </source>
</evidence>